<feature type="transmembrane region" description="Helical" evidence="1">
    <location>
        <begin position="34"/>
        <end position="51"/>
    </location>
</feature>
<proteinExistence type="predicted"/>
<evidence type="ECO:0000313" key="3">
    <source>
        <dbReference type="Proteomes" id="UP000035444"/>
    </source>
</evidence>
<name>A0A0H2MB87_9PROT</name>
<feature type="transmembrane region" description="Helical" evidence="1">
    <location>
        <begin position="63"/>
        <end position="79"/>
    </location>
</feature>
<comment type="caution">
    <text evidence="2">The sequence shown here is derived from an EMBL/GenBank/DDBJ whole genome shotgun (WGS) entry which is preliminary data.</text>
</comment>
<organism evidence="2 3">
    <name type="scientific">Kiloniella spongiae</name>
    <dbReference type="NCBI Taxonomy" id="1489064"/>
    <lineage>
        <taxon>Bacteria</taxon>
        <taxon>Pseudomonadati</taxon>
        <taxon>Pseudomonadota</taxon>
        <taxon>Alphaproteobacteria</taxon>
        <taxon>Rhodospirillales</taxon>
        <taxon>Kiloniellaceae</taxon>
        <taxon>Kiloniella</taxon>
    </lineage>
</organism>
<evidence type="ECO:0000313" key="2">
    <source>
        <dbReference type="EMBL" id="KLN59824.1"/>
    </source>
</evidence>
<keyword evidence="1" id="KW-0472">Membrane</keyword>
<evidence type="ECO:0000256" key="1">
    <source>
        <dbReference type="SAM" id="Phobius"/>
    </source>
</evidence>
<gene>
    <name evidence="2" type="ORF">WH96_15695</name>
</gene>
<dbReference type="AlphaFoldDB" id="A0A0H2MB87"/>
<feature type="transmembrane region" description="Helical" evidence="1">
    <location>
        <begin position="85"/>
        <end position="108"/>
    </location>
</feature>
<protein>
    <submittedName>
        <fullName evidence="2">Uncharacterized protein</fullName>
    </submittedName>
</protein>
<keyword evidence="3" id="KW-1185">Reference proteome</keyword>
<keyword evidence="1" id="KW-1133">Transmembrane helix</keyword>
<dbReference type="EMBL" id="LAQL01000010">
    <property type="protein sequence ID" value="KLN59824.1"/>
    <property type="molecule type" value="Genomic_DNA"/>
</dbReference>
<sequence>MKSEFLIPVIIISIHLIAAYLGWQNSWAITVPKWLLRITLTSLVICSSFWIMEEIQYDLRPQVILIFIISTALCLFIWLSASQIFIWSIFTLQFLILGLGSIWFVFFFRITKLF</sequence>
<dbReference type="Proteomes" id="UP000035444">
    <property type="component" value="Unassembled WGS sequence"/>
</dbReference>
<accession>A0A0H2MB87</accession>
<feature type="transmembrane region" description="Helical" evidence="1">
    <location>
        <begin position="5"/>
        <end position="22"/>
    </location>
</feature>
<keyword evidence="1" id="KW-0812">Transmembrane</keyword>
<reference evidence="2 3" key="1">
    <citation type="submission" date="2015-03" db="EMBL/GenBank/DDBJ databases">
        <title>Genome Sequence of Kiloniella spongiae MEBiC09566, isolated from a marine sponge.</title>
        <authorList>
            <person name="Shao Z."/>
            <person name="Wang L."/>
            <person name="Li X."/>
        </authorList>
    </citation>
    <scope>NUCLEOTIDE SEQUENCE [LARGE SCALE GENOMIC DNA]</scope>
    <source>
        <strain evidence="2 3">MEBiC09566</strain>
    </source>
</reference>